<dbReference type="OrthoDB" id="2420318at2759"/>
<dbReference type="EMBL" id="JAAAJA010000722">
    <property type="protein sequence ID" value="KAG0250127.1"/>
    <property type="molecule type" value="Genomic_DNA"/>
</dbReference>
<organism evidence="2 3">
    <name type="scientific">Mortierella polycephala</name>
    <dbReference type="NCBI Taxonomy" id="41804"/>
    <lineage>
        <taxon>Eukaryota</taxon>
        <taxon>Fungi</taxon>
        <taxon>Fungi incertae sedis</taxon>
        <taxon>Mucoromycota</taxon>
        <taxon>Mortierellomycotina</taxon>
        <taxon>Mortierellomycetes</taxon>
        <taxon>Mortierellales</taxon>
        <taxon>Mortierellaceae</taxon>
        <taxon>Mortierella</taxon>
    </lineage>
</organism>
<dbReference type="AlphaFoldDB" id="A0A9P6PQR5"/>
<feature type="region of interest" description="Disordered" evidence="1">
    <location>
        <begin position="1"/>
        <end position="20"/>
    </location>
</feature>
<comment type="caution">
    <text evidence="2">The sequence shown here is derived from an EMBL/GenBank/DDBJ whole genome shotgun (WGS) entry which is preliminary data.</text>
</comment>
<reference evidence="2" key="1">
    <citation type="journal article" date="2020" name="Fungal Divers.">
        <title>Resolving the Mortierellaceae phylogeny through synthesis of multi-gene phylogenetics and phylogenomics.</title>
        <authorList>
            <person name="Vandepol N."/>
            <person name="Liber J."/>
            <person name="Desiro A."/>
            <person name="Na H."/>
            <person name="Kennedy M."/>
            <person name="Barry K."/>
            <person name="Grigoriev I.V."/>
            <person name="Miller A.N."/>
            <person name="O'Donnell K."/>
            <person name="Stajich J.E."/>
            <person name="Bonito G."/>
        </authorList>
    </citation>
    <scope>NUCLEOTIDE SEQUENCE</scope>
    <source>
        <strain evidence="2">KOD948</strain>
    </source>
</reference>
<name>A0A9P6PQR5_9FUNG</name>
<accession>A0A9P6PQR5</accession>
<proteinExistence type="predicted"/>
<gene>
    <name evidence="2" type="ORF">BG011_008641</name>
</gene>
<sequence>MIDQDSTRTTNPTVGNPRLDPYLRDASKAEKLLNSDLNAMRRQSCITDVVLGSEDTGMYFNGSVGIYPTDPTEMHVSEPPASFSSSNMSNLRKSTSTGVKAALVPFSSMPRSVSSDCSEGRHQSIGDPRQQLRPCTLPTNAVAMRNFAGHGLNCRLGQDPLIRPRSISSGPEVECQGRPQSMAKFPSTARSLTTIMTRSSVAFTNNHNCSNGHIACNRRKSSRWSSASLAPKTSFTTGTRPISADIILLSPDDQHKLQQFWDGQISYPPPPPLSPGTPTSISFFPDLEEQEKDKVLKRTSQLFTAQQPQIRLYRPLKQ</sequence>
<evidence type="ECO:0000256" key="1">
    <source>
        <dbReference type="SAM" id="MobiDB-lite"/>
    </source>
</evidence>
<dbReference type="Proteomes" id="UP000726737">
    <property type="component" value="Unassembled WGS sequence"/>
</dbReference>
<keyword evidence="3" id="KW-1185">Reference proteome</keyword>
<evidence type="ECO:0000313" key="2">
    <source>
        <dbReference type="EMBL" id="KAG0250127.1"/>
    </source>
</evidence>
<evidence type="ECO:0000313" key="3">
    <source>
        <dbReference type="Proteomes" id="UP000726737"/>
    </source>
</evidence>
<feature type="region of interest" description="Disordered" evidence="1">
    <location>
        <begin position="112"/>
        <end position="133"/>
    </location>
</feature>
<protein>
    <submittedName>
        <fullName evidence="2">Uncharacterized protein</fullName>
    </submittedName>
</protein>